<dbReference type="Gene3D" id="3.40.50.410">
    <property type="entry name" value="von Willebrand factor, type A domain"/>
    <property type="match status" value="1"/>
</dbReference>
<dbReference type="SUPFAM" id="SSF81995">
    <property type="entry name" value="beta-sandwich domain of Sec23/24"/>
    <property type="match status" value="1"/>
</dbReference>
<keyword evidence="4 9" id="KW-0862">Zinc</keyword>
<evidence type="ECO:0000313" key="14">
    <source>
        <dbReference type="EMBL" id="CAE0298472.1"/>
    </source>
</evidence>
<comment type="function">
    <text evidence="9">Component of the coat protein complex II (COPII) which promotes the formation of transport vesicles from the endoplasmic reticulum (ER). The coat has two main functions, the physical deformation of the endoplasmic reticulum membrane into vesicles and the selection of cargo molecules.</text>
</comment>
<dbReference type="EMBL" id="HBIC01053257">
    <property type="protein sequence ID" value="CAE0298472.1"/>
    <property type="molecule type" value="Transcribed_RNA"/>
</dbReference>
<name>A0A7S3HLG5_9STRA</name>
<organism evidence="14">
    <name type="scientific">Spumella elongata</name>
    <dbReference type="NCBI Taxonomy" id="89044"/>
    <lineage>
        <taxon>Eukaryota</taxon>
        <taxon>Sar</taxon>
        <taxon>Stramenopiles</taxon>
        <taxon>Ochrophyta</taxon>
        <taxon>Chrysophyceae</taxon>
        <taxon>Chromulinales</taxon>
        <taxon>Chromulinaceae</taxon>
        <taxon>Spumella</taxon>
    </lineage>
</organism>
<evidence type="ECO:0000259" key="10">
    <source>
        <dbReference type="Pfam" id="PF00626"/>
    </source>
</evidence>
<feature type="domain" description="Gelsolin-like" evidence="10">
    <location>
        <begin position="402"/>
        <end position="488"/>
    </location>
</feature>
<dbReference type="Pfam" id="PF00626">
    <property type="entry name" value="Gelsolin"/>
    <property type="match status" value="1"/>
</dbReference>
<reference evidence="14" key="1">
    <citation type="submission" date="2021-01" db="EMBL/GenBank/DDBJ databases">
        <authorList>
            <person name="Corre E."/>
            <person name="Pelletier E."/>
            <person name="Niang G."/>
            <person name="Scheremetjew M."/>
            <person name="Finn R."/>
            <person name="Kale V."/>
            <person name="Holt S."/>
            <person name="Cochrane G."/>
            <person name="Meng A."/>
            <person name="Brown T."/>
            <person name="Cohen L."/>
        </authorList>
    </citation>
    <scope>NUCLEOTIDE SEQUENCE</scope>
    <source>
        <strain evidence="14">CCAP 955/1</strain>
    </source>
</reference>
<evidence type="ECO:0000259" key="12">
    <source>
        <dbReference type="Pfam" id="PF04815"/>
    </source>
</evidence>
<dbReference type="SUPFAM" id="SSF81811">
    <property type="entry name" value="Helical domain of Sec23/24"/>
    <property type="match status" value="1"/>
</dbReference>
<keyword evidence="2 9" id="KW-0479">Metal-binding</keyword>
<dbReference type="Pfam" id="PF08033">
    <property type="entry name" value="Sec23_BS"/>
    <property type="match status" value="1"/>
</dbReference>
<dbReference type="InterPro" id="IPR037364">
    <property type="entry name" value="Sec23"/>
</dbReference>
<keyword evidence="6 9" id="KW-0653">Protein transport</keyword>
<evidence type="ECO:0000259" key="13">
    <source>
        <dbReference type="Pfam" id="PF08033"/>
    </source>
</evidence>
<dbReference type="SUPFAM" id="SSF53300">
    <property type="entry name" value="vWA-like"/>
    <property type="match status" value="1"/>
</dbReference>
<dbReference type="GO" id="GO:0005789">
    <property type="term" value="C:endoplasmic reticulum membrane"/>
    <property type="evidence" value="ECO:0007669"/>
    <property type="project" value="UniProtKB-SubCell"/>
</dbReference>
<dbReference type="InterPro" id="IPR036175">
    <property type="entry name" value="Sec23/24_helical_dom_sf"/>
</dbReference>
<feature type="domain" description="Sec23/Sec24 helical" evidence="12">
    <location>
        <begin position="288"/>
        <end position="386"/>
    </location>
</feature>
<evidence type="ECO:0000256" key="3">
    <source>
        <dbReference type="ARBA" id="ARBA00022824"/>
    </source>
</evidence>
<evidence type="ECO:0000256" key="2">
    <source>
        <dbReference type="ARBA" id="ARBA00022723"/>
    </source>
</evidence>
<evidence type="ECO:0000259" key="11">
    <source>
        <dbReference type="Pfam" id="PF04811"/>
    </source>
</evidence>
<dbReference type="PANTHER" id="PTHR11141">
    <property type="entry name" value="PROTEIN TRANSPORT PROTEIN SEC23"/>
    <property type="match status" value="1"/>
</dbReference>
<keyword evidence="3 9" id="KW-0256">Endoplasmic reticulum</keyword>
<comment type="similarity">
    <text evidence="9">Belongs to the SEC23/SEC24 family. SEC23 subfamily.</text>
</comment>
<dbReference type="GO" id="GO:0070971">
    <property type="term" value="C:endoplasmic reticulum exit site"/>
    <property type="evidence" value="ECO:0007669"/>
    <property type="project" value="TreeGrafter"/>
</dbReference>
<dbReference type="InterPro" id="IPR029006">
    <property type="entry name" value="ADF-H/Gelsolin-like_dom_sf"/>
</dbReference>
<dbReference type="InterPro" id="IPR012990">
    <property type="entry name" value="Beta-sandwich_Sec23_24"/>
</dbReference>
<feature type="domain" description="Sec23/Sec24 trunk" evidence="11">
    <location>
        <begin position="2"/>
        <end position="151"/>
    </location>
</feature>
<dbReference type="GO" id="GO:0090110">
    <property type="term" value="P:COPII-coated vesicle cargo loading"/>
    <property type="evidence" value="ECO:0007669"/>
    <property type="project" value="TreeGrafter"/>
</dbReference>
<accession>A0A7S3HLG5</accession>
<protein>
    <recommendedName>
        <fullName evidence="9">Protein transport protein SEC23</fullName>
    </recommendedName>
</protein>
<sequence length="530" mass="58904">MEQVLEDLQKDPWPCQPDERVQRCTGTALNVAIGLLESSVPRQGSRIMTFIAGPPTVGKGAIVSRSKKENIRSHTDLAKNQAPMYKPALEFYTALSEKAIANSIVVDVFACSLDQVGTLELKGLVSRSGGLIVLADKFDQSVFRESLRRAFERLPDPPGGAPSGSNQLQMGFGGQIEVLHSREFKITGAIGPCASLKKAGPGVSENEMGVGGTSLWYLGGVDPATTIAFFFEVTNTNATPLPAHKRRFMQFLTTYQASNGRFHLRVTTVCGGWHSDPADHAPIAASFDQEAATVLMARLAVHRCLTEDIADVQRWLDRSLIRLAAKFANYRKDDAASFRLPQEFSIYPQFMFHLRRSKFLQSFNSSPDEQAVYRHILTRENTTNSLIMLQPSLLSYSFHGPPQPVLLDATSVRPDTILLLDTFFHVIVFHGETIAAWKQQGYQHQEEHVNFRNLLEAPQNDAQMIMNNRFPVPRYIVCDQHKSEARFLLAMLNPSVTHNSADSAAGQAIFTDDVSLRVFMEHLMKLAVQS</sequence>
<dbReference type="PANTHER" id="PTHR11141:SF0">
    <property type="entry name" value="PROTEIN TRANSPORT PROTEIN SEC23"/>
    <property type="match status" value="1"/>
</dbReference>
<evidence type="ECO:0000256" key="9">
    <source>
        <dbReference type="RuleBase" id="RU365030"/>
    </source>
</evidence>
<keyword evidence="5 9" id="KW-0931">ER-Golgi transport</keyword>
<dbReference type="InterPro" id="IPR036180">
    <property type="entry name" value="Gelsolin-like_dom_sf"/>
</dbReference>
<evidence type="ECO:0000256" key="6">
    <source>
        <dbReference type="ARBA" id="ARBA00022927"/>
    </source>
</evidence>
<dbReference type="InterPro" id="IPR007123">
    <property type="entry name" value="Gelsolin-like_dom"/>
</dbReference>
<evidence type="ECO:0000256" key="7">
    <source>
        <dbReference type="ARBA" id="ARBA00023136"/>
    </source>
</evidence>
<dbReference type="InterPro" id="IPR006896">
    <property type="entry name" value="Sec23/24_trunk_dom"/>
</dbReference>
<keyword evidence="8 9" id="KW-0968">Cytoplasmic vesicle</keyword>
<evidence type="ECO:0000256" key="5">
    <source>
        <dbReference type="ARBA" id="ARBA00022892"/>
    </source>
</evidence>
<keyword evidence="7 9" id="KW-0472">Membrane</keyword>
<keyword evidence="9" id="KW-0963">Cytoplasm</keyword>
<dbReference type="GO" id="GO:0046872">
    <property type="term" value="F:metal ion binding"/>
    <property type="evidence" value="ECO:0007669"/>
    <property type="project" value="UniProtKB-KW"/>
</dbReference>
<dbReference type="InterPro" id="IPR036465">
    <property type="entry name" value="vWFA_dom_sf"/>
</dbReference>
<dbReference type="InterPro" id="IPR037550">
    <property type="entry name" value="Sec23_C"/>
</dbReference>
<evidence type="ECO:0000256" key="4">
    <source>
        <dbReference type="ARBA" id="ARBA00022833"/>
    </source>
</evidence>
<feature type="domain" description="Sec23/Sec24 beta-sandwich" evidence="13">
    <location>
        <begin position="171"/>
        <end position="271"/>
    </location>
</feature>
<keyword evidence="1 9" id="KW-0813">Transport</keyword>
<dbReference type="Pfam" id="PF04811">
    <property type="entry name" value="Sec23_trunk"/>
    <property type="match status" value="1"/>
</dbReference>
<comment type="subcellular location">
    <subcellularLocation>
        <location evidence="9">Cytoplasmic vesicle</location>
        <location evidence="9">COPII-coated vesicle membrane</location>
        <topology evidence="9">Peripheral membrane protein</topology>
        <orientation evidence="9">Cytoplasmic side</orientation>
    </subcellularLocation>
    <subcellularLocation>
        <location evidence="9">Endoplasmic reticulum membrane</location>
        <topology evidence="9">Peripheral membrane protein</topology>
        <orientation evidence="9">Cytoplasmic side</orientation>
    </subcellularLocation>
</comment>
<dbReference type="GO" id="GO:0006886">
    <property type="term" value="P:intracellular protein transport"/>
    <property type="evidence" value="ECO:0007669"/>
    <property type="project" value="InterPro"/>
</dbReference>
<dbReference type="Gene3D" id="2.60.40.1670">
    <property type="entry name" value="beta-sandwich domain of Sec23/24"/>
    <property type="match status" value="1"/>
</dbReference>
<dbReference type="Gene3D" id="3.40.20.10">
    <property type="entry name" value="Severin"/>
    <property type="match status" value="1"/>
</dbReference>
<dbReference type="GO" id="GO:0005096">
    <property type="term" value="F:GTPase activator activity"/>
    <property type="evidence" value="ECO:0007669"/>
    <property type="project" value="TreeGrafter"/>
</dbReference>
<proteinExistence type="inferred from homology"/>
<dbReference type="AlphaFoldDB" id="A0A7S3HLG5"/>
<dbReference type="CDD" id="cd11287">
    <property type="entry name" value="Sec23_C"/>
    <property type="match status" value="1"/>
</dbReference>
<dbReference type="FunFam" id="1.20.120.730:FF:000005">
    <property type="entry name" value="Protein transport protein SEC23"/>
    <property type="match status" value="1"/>
</dbReference>
<dbReference type="SUPFAM" id="SSF82754">
    <property type="entry name" value="C-terminal, gelsolin-like domain of Sec23/24"/>
    <property type="match status" value="1"/>
</dbReference>
<evidence type="ECO:0000256" key="1">
    <source>
        <dbReference type="ARBA" id="ARBA00022448"/>
    </source>
</evidence>
<evidence type="ECO:0000256" key="8">
    <source>
        <dbReference type="ARBA" id="ARBA00023329"/>
    </source>
</evidence>
<dbReference type="Gene3D" id="1.20.120.730">
    <property type="entry name" value="Sec23/Sec24 helical domain"/>
    <property type="match status" value="1"/>
</dbReference>
<dbReference type="Pfam" id="PF04815">
    <property type="entry name" value="Sec23_helical"/>
    <property type="match status" value="1"/>
</dbReference>
<dbReference type="InterPro" id="IPR006900">
    <property type="entry name" value="Sec23/24_helical_dom"/>
</dbReference>
<gene>
    <name evidence="14" type="ORF">SELO1098_LOCUS27326</name>
</gene>
<dbReference type="FunFam" id="3.40.20.10:FF:000014">
    <property type="entry name" value="Protein transport protein SEC23"/>
    <property type="match status" value="1"/>
</dbReference>
<dbReference type="GO" id="GO:0030127">
    <property type="term" value="C:COPII vesicle coat"/>
    <property type="evidence" value="ECO:0007669"/>
    <property type="project" value="InterPro"/>
</dbReference>